<evidence type="ECO:0000313" key="2">
    <source>
        <dbReference type="EMBL" id="OYX05901.1"/>
    </source>
</evidence>
<dbReference type="AlphaFoldDB" id="A0A258DDK8"/>
<evidence type="ECO:0000313" key="3">
    <source>
        <dbReference type="Proteomes" id="UP000215616"/>
    </source>
</evidence>
<reference evidence="2 3" key="1">
    <citation type="submission" date="2017-03" db="EMBL/GenBank/DDBJ databases">
        <title>Lifting the veil on microbial sulfur biogeochemistry in mining wastewaters.</title>
        <authorList>
            <person name="Kantor R.S."/>
            <person name="Colenbrander Nelson T."/>
            <person name="Marshall S."/>
            <person name="Bennett D."/>
            <person name="Apte S."/>
            <person name="Camacho D."/>
            <person name="Thomas B.C."/>
            <person name="Warren L.A."/>
            <person name="Banfield J.F."/>
        </authorList>
    </citation>
    <scope>NUCLEOTIDE SEQUENCE [LARGE SCALE GENOMIC DNA]</scope>
    <source>
        <strain evidence="2">32-67-7</strain>
    </source>
</reference>
<keyword evidence="1" id="KW-0732">Signal</keyword>
<dbReference type="PANTHER" id="PTHR33361">
    <property type="entry name" value="GLR0591 PROTEIN"/>
    <property type="match status" value="1"/>
</dbReference>
<protein>
    <recommendedName>
        <fullName evidence="4">DUF885 domain-containing protein</fullName>
    </recommendedName>
</protein>
<name>A0A258DDK8_CAUVI</name>
<dbReference type="InterPro" id="IPR010281">
    <property type="entry name" value="DUF885"/>
</dbReference>
<feature type="chain" id="PRO_5012717041" description="DUF885 domain-containing protein" evidence="1">
    <location>
        <begin position="27"/>
        <end position="559"/>
    </location>
</feature>
<organism evidence="2 3">
    <name type="scientific">Caulobacter vibrioides</name>
    <name type="common">Caulobacter crescentus</name>
    <dbReference type="NCBI Taxonomy" id="155892"/>
    <lineage>
        <taxon>Bacteria</taxon>
        <taxon>Pseudomonadati</taxon>
        <taxon>Pseudomonadota</taxon>
        <taxon>Alphaproteobacteria</taxon>
        <taxon>Caulobacterales</taxon>
        <taxon>Caulobacteraceae</taxon>
        <taxon>Caulobacter</taxon>
    </lineage>
</organism>
<gene>
    <name evidence="2" type="ORF">B7Z12_02105</name>
</gene>
<comment type="caution">
    <text evidence="2">The sequence shown here is derived from an EMBL/GenBank/DDBJ whole genome shotgun (WGS) entry which is preliminary data.</text>
</comment>
<feature type="signal peptide" evidence="1">
    <location>
        <begin position="1"/>
        <end position="26"/>
    </location>
</feature>
<evidence type="ECO:0008006" key="4">
    <source>
        <dbReference type="Google" id="ProtNLM"/>
    </source>
</evidence>
<accession>A0A258DDK8</accession>
<dbReference type="PANTHER" id="PTHR33361:SF2">
    <property type="entry name" value="DUF885 DOMAIN-CONTAINING PROTEIN"/>
    <property type="match status" value="1"/>
</dbReference>
<evidence type="ECO:0000256" key="1">
    <source>
        <dbReference type="SAM" id="SignalP"/>
    </source>
</evidence>
<dbReference type="Proteomes" id="UP000215616">
    <property type="component" value="Unassembled WGS sequence"/>
</dbReference>
<proteinExistence type="predicted"/>
<sequence>MTQHRTWRAALAGVCLTALVASSAWAGPSETLTGLVARYEALGNADGDPDSGGANEARWRLPDVSPAADAAKLTKLKAISADLSSMDVAGLSEDEKLTRDLLLWAVKDRVEAGGFDESRMPFSSDGGFDVMMLYRASGLRLKTEAEARRWIALLNRMPAWYAANIANARRGVSTGFVHAVSTAQAVQDRAQRAAATPLAEDPLLVPLRALPASVPEATRAALVAEGEKAVKDSVAPARASFVKFMTEEYTPRAAKSLAASDLPDGKRYYAFLARRHTTMTLTPDQIHDVGQAEVARIRARMEETMKAAGFQGDLPAFIAMLRKDPRFYSTSPSIEKGYTTGRYFGGDAKVGRAGGLMINTSELDQRPLYELPALVLHEGAPGHHIQTALAAEQVNVPEFRKNLYFTAFGEGWGLYSEWLGEGMGIYRDPYELFGRLSYEMWRACRLVADTGMHWKGWSIDKARACFTDNTALSPTNIEVELKRYVSWPGQALAYKMGELKLLELRKRAEAKLGDRFDERGFHDAVLLRGSLPLAVLETRIDAWTAQELAKPVAAAKTKG</sequence>
<dbReference type="Pfam" id="PF05960">
    <property type="entry name" value="DUF885"/>
    <property type="match status" value="2"/>
</dbReference>
<dbReference type="EMBL" id="NCDQ01000019">
    <property type="protein sequence ID" value="OYX05901.1"/>
    <property type="molecule type" value="Genomic_DNA"/>
</dbReference>